<organism evidence="6 7">
    <name type="scientific">Acidisoma cellulosilyticum</name>
    <dbReference type="NCBI Taxonomy" id="2802395"/>
    <lineage>
        <taxon>Bacteria</taxon>
        <taxon>Pseudomonadati</taxon>
        <taxon>Pseudomonadota</taxon>
        <taxon>Alphaproteobacteria</taxon>
        <taxon>Acetobacterales</taxon>
        <taxon>Acidocellaceae</taxon>
        <taxon>Acidisoma</taxon>
    </lineage>
</organism>
<reference evidence="6 7" key="1">
    <citation type="journal article" date="2021" name="Microorganisms">
        <title>Acidisoma silvae sp. nov. and Acidisomacellulosilytica sp. nov., Two Acidophilic Bacteria Isolated from Decaying Wood, Hydrolyzing Cellulose and Producing Poly-3-hydroxybutyrate.</title>
        <authorList>
            <person name="Mieszkin S."/>
            <person name="Pouder E."/>
            <person name="Uroz S."/>
            <person name="Simon-Colin C."/>
            <person name="Alain K."/>
        </authorList>
    </citation>
    <scope>NUCLEOTIDE SEQUENCE [LARGE SCALE GENOMIC DNA]</scope>
    <source>
        <strain evidence="6 7">HW T5.17</strain>
    </source>
</reference>
<evidence type="ECO:0000259" key="5">
    <source>
        <dbReference type="PROSITE" id="PS50977"/>
    </source>
</evidence>
<gene>
    <name evidence="6" type="ORF">ACELLULO517_03870</name>
</gene>
<evidence type="ECO:0000256" key="4">
    <source>
        <dbReference type="PROSITE-ProRule" id="PRU00335"/>
    </source>
</evidence>
<keyword evidence="3" id="KW-0804">Transcription</keyword>
<dbReference type="AlphaFoldDB" id="A0A964E2J3"/>
<dbReference type="Pfam" id="PF00440">
    <property type="entry name" value="TetR_N"/>
    <property type="match status" value="1"/>
</dbReference>
<dbReference type="SUPFAM" id="SSF48498">
    <property type="entry name" value="Tetracyclin repressor-like, C-terminal domain"/>
    <property type="match status" value="1"/>
</dbReference>
<keyword evidence="7" id="KW-1185">Reference proteome</keyword>
<evidence type="ECO:0000313" key="6">
    <source>
        <dbReference type="EMBL" id="MCB8879359.1"/>
    </source>
</evidence>
<comment type="caution">
    <text evidence="6">The sequence shown here is derived from an EMBL/GenBank/DDBJ whole genome shotgun (WGS) entry which is preliminary data.</text>
</comment>
<dbReference type="InterPro" id="IPR011075">
    <property type="entry name" value="TetR_C"/>
</dbReference>
<keyword evidence="2 4" id="KW-0238">DNA-binding</keyword>
<dbReference type="Pfam" id="PF16925">
    <property type="entry name" value="TetR_C_13"/>
    <property type="match status" value="1"/>
</dbReference>
<dbReference type="PRINTS" id="PR00455">
    <property type="entry name" value="HTHTETR"/>
</dbReference>
<dbReference type="InterPro" id="IPR036271">
    <property type="entry name" value="Tet_transcr_reg_TetR-rel_C_sf"/>
</dbReference>
<dbReference type="PANTHER" id="PTHR47506:SF6">
    <property type="entry name" value="HTH-TYPE TRANSCRIPTIONAL REPRESSOR NEMR"/>
    <property type="match status" value="1"/>
</dbReference>
<proteinExistence type="predicted"/>
<dbReference type="Gene3D" id="1.10.357.10">
    <property type="entry name" value="Tetracycline Repressor, domain 2"/>
    <property type="match status" value="1"/>
</dbReference>
<evidence type="ECO:0000256" key="3">
    <source>
        <dbReference type="ARBA" id="ARBA00023163"/>
    </source>
</evidence>
<evidence type="ECO:0000256" key="2">
    <source>
        <dbReference type="ARBA" id="ARBA00023125"/>
    </source>
</evidence>
<dbReference type="Proteomes" id="UP000721844">
    <property type="component" value="Unassembled WGS sequence"/>
</dbReference>
<keyword evidence="1" id="KW-0805">Transcription regulation</keyword>
<dbReference type="PANTHER" id="PTHR47506">
    <property type="entry name" value="TRANSCRIPTIONAL REGULATORY PROTEIN"/>
    <property type="match status" value="1"/>
</dbReference>
<dbReference type="InterPro" id="IPR009057">
    <property type="entry name" value="Homeodomain-like_sf"/>
</dbReference>
<name>A0A964E2J3_9PROT</name>
<dbReference type="SUPFAM" id="SSF46689">
    <property type="entry name" value="Homeodomain-like"/>
    <property type="match status" value="1"/>
</dbReference>
<protein>
    <submittedName>
        <fullName evidence="6">TetR family transcriptional regulator C-terminal domain-containing protein</fullName>
    </submittedName>
</protein>
<dbReference type="GO" id="GO:0003677">
    <property type="term" value="F:DNA binding"/>
    <property type="evidence" value="ECO:0007669"/>
    <property type="project" value="UniProtKB-UniRule"/>
</dbReference>
<evidence type="ECO:0000313" key="7">
    <source>
        <dbReference type="Proteomes" id="UP000721844"/>
    </source>
</evidence>
<feature type="DNA-binding region" description="H-T-H motif" evidence="4">
    <location>
        <begin position="28"/>
        <end position="47"/>
    </location>
</feature>
<evidence type="ECO:0000256" key="1">
    <source>
        <dbReference type="ARBA" id="ARBA00023015"/>
    </source>
</evidence>
<dbReference type="EMBL" id="JAESVA010000001">
    <property type="protein sequence ID" value="MCB8879359.1"/>
    <property type="molecule type" value="Genomic_DNA"/>
</dbReference>
<dbReference type="RefSeq" id="WP_227305951.1">
    <property type="nucleotide sequence ID" value="NZ_JAESVA010000001.1"/>
</dbReference>
<dbReference type="PROSITE" id="PS50977">
    <property type="entry name" value="HTH_TETR_2"/>
    <property type="match status" value="1"/>
</dbReference>
<sequence>MISEHQTRTALISEGLKALIANGYDGVGIGPILTAAGVPRGSFYYFFKSKEEFAVAVLEAYHRHYQDLHAPLLDDAALSPSQRLRDYFDDLERIHLAETPLGGCLYGVFAQTVSARSAAFRDKLASIFAIWAAQLAKLLETAQTMGEIDPTLDPKEAAGFLIEAYEGALIRMKVDGNAVGFDRFRRFALEPILAKPG</sequence>
<feature type="domain" description="HTH tetR-type" evidence="5">
    <location>
        <begin position="5"/>
        <end position="65"/>
    </location>
</feature>
<dbReference type="InterPro" id="IPR001647">
    <property type="entry name" value="HTH_TetR"/>
</dbReference>
<accession>A0A964E2J3</accession>